<dbReference type="InterPro" id="IPR000209">
    <property type="entry name" value="Peptidase_S8/S53_dom"/>
</dbReference>
<evidence type="ECO:0000256" key="5">
    <source>
        <dbReference type="ARBA" id="ARBA00022825"/>
    </source>
</evidence>
<proteinExistence type="inferred from homology"/>
<dbReference type="Pfam" id="PF17766">
    <property type="entry name" value="fn3_6"/>
    <property type="match status" value="1"/>
</dbReference>
<evidence type="ECO:0000313" key="11">
    <source>
        <dbReference type="EMBL" id="KAE8736302.1"/>
    </source>
</evidence>
<dbReference type="InterPro" id="IPR036852">
    <property type="entry name" value="Peptidase_S8/S53_dom_sf"/>
</dbReference>
<evidence type="ECO:0000259" key="9">
    <source>
        <dbReference type="Pfam" id="PF00082"/>
    </source>
</evidence>
<name>A0A6A3DAM7_HIBSY</name>
<dbReference type="PROSITE" id="PS00138">
    <property type="entry name" value="SUBTILASE_SER"/>
    <property type="match status" value="1"/>
</dbReference>
<reference evidence="11" key="1">
    <citation type="submission" date="2019-09" db="EMBL/GenBank/DDBJ databases">
        <title>Draft genome information of white flower Hibiscus syriacus.</title>
        <authorList>
            <person name="Kim Y.-M."/>
        </authorList>
    </citation>
    <scope>NUCLEOTIDE SEQUENCE [LARGE SCALE GENOMIC DNA]</scope>
    <source>
        <strain evidence="11">YM2019G1</strain>
    </source>
</reference>
<dbReference type="GO" id="GO:0004252">
    <property type="term" value="F:serine-type endopeptidase activity"/>
    <property type="evidence" value="ECO:0007669"/>
    <property type="project" value="InterPro"/>
</dbReference>
<dbReference type="Gene3D" id="2.60.40.2310">
    <property type="match status" value="1"/>
</dbReference>
<organism evidence="11 12">
    <name type="scientific">Hibiscus syriacus</name>
    <name type="common">Rose of Sharon</name>
    <dbReference type="NCBI Taxonomy" id="106335"/>
    <lineage>
        <taxon>Eukaryota</taxon>
        <taxon>Viridiplantae</taxon>
        <taxon>Streptophyta</taxon>
        <taxon>Embryophyta</taxon>
        <taxon>Tracheophyta</taxon>
        <taxon>Spermatophyta</taxon>
        <taxon>Magnoliopsida</taxon>
        <taxon>eudicotyledons</taxon>
        <taxon>Gunneridae</taxon>
        <taxon>Pentapetalae</taxon>
        <taxon>rosids</taxon>
        <taxon>malvids</taxon>
        <taxon>Malvales</taxon>
        <taxon>Malvaceae</taxon>
        <taxon>Malvoideae</taxon>
        <taxon>Hibiscus</taxon>
    </lineage>
</organism>
<evidence type="ECO:0000313" key="12">
    <source>
        <dbReference type="Proteomes" id="UP000436088"/>
    </source>
</evidence>
<sequence length="471" mass="51344">MHYPNFLGLKRNFGLWTTASYGEGVIIGVIDTVIWPESESFSDRGMAPVPRRWKGKCEEGTAFSPSACNNNLIGARSFNKGIRAAVGNIPDKLDYDSPRDFEGHGTHTSSMTTGETDSGDSATSDVLVGIDQATADGVDDFIALASLSAVQKGIIVVCAAGSDESYNSTYNGAPWITTVGIGTLDRSFTAKVTLVVCDNSDGKNDVFSQIEKLYRVNAYAGIVMSDISNLDPEDYNIPSLILPTSSRKLVKEYATNASEAHISSMMLVFTSLGVDILAVVAPSRVFMETGNYKLVTDYALYSGTSMAAPHVTGVATLLKVVHPEWSPAAIQSAMMTTAYNNNGTSLTNQPLNTPGTPVDYGAGHITPNRAMDPGLIYDIEFQDYVDFLCGFGYNYAQMRVVLRRSRWDCNRERNELNYFSFISISSKDERFPKVTNFTRVVTNVGDDESNYQATATSSDEMKITVECECRD</sequence>
<feature type="compositionally biased region" description="Low complexity" evidence="8">
    <location>
        <begin position="106"/>
        <end position="116"/>
    </location>
</feature>
<keyword evidence="12" id="KW-1185">Reference proteome</keyword>
<dbReference type="SUPFAM" id="SSF52743">
    <property type="entry name" value="Subtilisin-like"/>
    <property type="match status" value="1"/>
</dbReference>
<keyword evidence="3" id="KW-0732">Signal</keyword>
<dbReference type="PANTHER" id="PTHR10795">
    <property type="entry name" value="PROPROTEIN CONVERTASE SUBTILISIN/KEXIN"/>
    <property type="match status" value="1"/>
</dbReference>
<feature type="compositionally biased region" description="Basic and acidic residues" evidence="8">
    <location>
        <begin position="96"/>
        <end position="105"/>
    </location>
</feature>
<evidence type="ECO:0000256" key="8">
    <source>
        <dbReference type="SAM" id="MobiDB-lite"/>
    </source>
</evidence>
<feature type="domain" description="Subtilisin-like protease fibronectin type-III" evidence="10">
    <location>
        <begin position="415"/>
        <end position="467"/>
    </location>
</feature>
<gene>
    <name evidence="11" type="ORF">F3Y22_tig00000003pilonHSYRG00176</name>
</gene>
<evidence type="ECO:0000256" key="4">
    <source>
        <dbReference type="ARBA" id="ARBA00022801"/>
    </source>
</evidence>
<dbReference type="InterPro" id="IPR045051">
    <property type="entry name" value="SBT"/>
</dbReference>
<accession>A0A6A3DAM7</accession>
<dbReference type="Proteomes" id="UP000436088">
    <property type="component" value="Unassembled WGS sequence"/>
</dbReference>
<dbReference type="PRINTS" id="PR00723">
    <property type="entry name" value="SUBTILISIN"/>
</dbReference>
<dbReference type="GO" id="GO:0006508">
    <property type="term" value="P:proteolysis"/>
    <property type="evidence" value="ECO:0007669"/>
    <property type="project" value="UniProtKB-KW"/>
</dbReference>
<dbReference type="EMBL" id="VEPZ02000002">
    <property type="protein sequence ID" value="KAE8736302.1"/>
    <property type="molecule type" value="Genomic_DNA"/>
</dbReference>
<evidence type="ECO:0000256" key="6">
    <source>
        <dbReference type="PIRSR" id="PIRSR615500-1"/>
    </source>
</evidence>
<comment type="caution">
    <text evidence="7">Lacks conserved residue(s) required for the propagation of feature annotation.</text>
</comment>
<dbReference type="AlphaFoldDB" id="A0A6A3DAM7"/>
<keyword evidence="5" id="KW-0720">Serine protease</keyword>
<evidence type="ECO:0000256" key="2">
    <source>
        <dbReference type="ARBA" id="ARBA00022670"/>
    </source>
</evidence>
<evidence type="ECO:0000256" key="7">
    <source>
        <dbReference type="PROSITE-ProRule" id="PRU01240"/>
    </source>
</evidence>
<keyword evidence="4" id="KW-0378">Hydrolase</keyword>
<dbReference type="Pfam" id="PF00082">
    <property type="entry name" value="Peptidase_S8"/>
    <property type="match status" value="1"/>
</dbReference>
<feature type="active site" description="Charge relay system" evidence="6">
    <location>
        <position position="31"/>
    </location>
</feature>
<dbReference type="InterPro" id="IPR041469">
    <property type="entry name" value="Subtilisin-like_FN3"/>
</dbReference>
<evidence type="ECO:0000256" key="3">
    <source>
        <dbReference type="ARBA" id="ARBA00022729"/>
    </source>
</evidence>
<evidence type="ECO:0000259" key="10">
    <source>
        <dbReference type="Pfam" id="PF17766"/>
    </source>
</evidence>
<feature type="active site" description="Charge relay system" evidence="6">
    <location>
        <position position="104"/>
    </location>
</feature>
<feature type="region of interest" description="Disordered" evidence="8">
    <location>
        <begin position="96"/>
        <end position="123"/>
    </location>
</feature>
<dbReference type="InterPro" id="IPR023828">
    <property type="entry name" value="Peptidase_S8_Ser-AS"/>
</dbReference>
<evidence type="ECO:0000256" key="1">
    <source>
        <dbReference type="ARBA" id="ARBA00011073"/>
    </source>
</evidence>
<feature type="active site" description="Charge relay system" evidence="6">
    <location>
        <position position="305"/>
    </location>
</feature>
<feature type="domain" description="Peptidase S8/S53" evidence="9">
    <location>
        <begin position="147"/>
        <end position="347"/>
    </location>
</feature>
<protein>
    <submittedName>
        <fullName evidence="11">Subtilisin-like serine protease 2</fullName>
    </submittedName>
</protein>
<dbReference type="InterPro" id="IPR015500">
    <property type="entry name" value="Peptidase_S8_subtilisin-rel"/>
</dbReference>
<dbReference type="Gene3D" id="3.40.50.200">
    <property type="entry name" value="Peptidase S8/S53 domain"/>
    <property type="match status" value="1"/>
</dbReference>
<dbReference type="PROSITE" id="PS51892">
    <property type="entry name" value="SUBTILASE"/>
    <property type="match status" value="1"/>
</dbReference>
<comment type="similarity">
    <text evidence="1 7">Belongs to the peptidase S8 family.</text>
</comment>
<keyword evidence="2" id="KW-0645">Protease</keyword>
<comment type="caution">
    <text evidence="11">The sequence shown here is derived from an EMBL/GenBank/DDBJ whole genome shotgun (WGS) entry which is preliminary data.</text>
</comment>